<comment type="subunit">
    <text evidence="13">Homodimer.</text>
</comment>
<evidence type="ECO:0000256" key="9">
    <source>
        <dbReference type="ARBA" id="ARBA00023180"/>
    </source>
</evidence>
<feature type="signal peptide" evidence="14">
    <location>
        <begin position="1"/>
        <end position="22"/>
    </location>
</feature>
<dbReference type="GO" id="GO:0000272">
    <property type="term" value="P:polysaccharide catabolic process"/>
    <property type="evidence" value="ECO:0007669"/>
    <property type="project" value="UniProtKB-KW"/>
</dbReference>
<evidence type="ECO:0000256" key="3">
    <source>
        <dbReference type="ARBA" id="ARBA00009743"/>
    </source>
</evidence>
<evidence type="ECO:0000256" key="10">
    <source>
        <dbReference type="ARBA" id="ARBA00023277"/>
    </source>
</evidence>
<keyword evidence="18" id="KW-1185">Reference proteome</keyword>
<dbReference type="SUPFAM" id="SSF51011">
    <property type="entry name" value="Glycosyl hydrolase domain"/>
    <property type="match status" value="2"/>
</dbReference>
<dbReference type="GO" id="GO:0004557">
    <property type="term" value="F:alpha-galactosidase activity"/>
    <property type="evidence" value="ECO:0007669"/>
    <property type="project" value="UniProtKB-EC"/>
</dbReference>
<feature type="domain" description="Alpha galactosidase C-terminal" evidence="16">
    <location>
        <begin position="691"/>
        <end position="766"/>
    </location>
</feature>
<dbReference type="OrthoDB" id="5795902at2759"/>
<dbReference type="FunFam" id="2.60.40.1180:FF:000008">
    <property type="entry name" value="Alpha-galactosidase"/>
    <property type="match status" value="1"/>
</dbReference>
<evidence type="ECO:0000256" key="14">
    <source>
        <dbReference type="SAM" id="SignalP"/>
    </source>
</evidence>
<dbReference type="InterPro" id="IPR035373">
    <property type="entry name" value="Melibiase/NAGA_C"/>
</dbReference>
<keyword evidence="7 13" id="KW-0378">Hydrolase</keyword>
<keyword evidence="12" id="KW-0624">Polysaccharide degradation</keyword>
<evidence type="ECO:0000256" key="1">
    <source>
        <dbReference type="ARBA" id="ARBA00001255"/>
    </source>
</evidence>
<comment type="similarity">
    <text evidence="3 13">Belongs to the glycosyl hydrolase 27 family.</text>
</comment>
<dbReference type="InterPro" id="IPR013780">
    <property type="entry name" value="Glyco_hydro_b"/>
</dbReference>
<dbReference type="AlphaFoldDB" id="A0A3M6T762"/>
<evidence type="ECO:0000259" key="15">
    <source>
        <dbReference type="Pfam" id="PF17450"/>
    </source>
</evidence>
<keyword evidence="11 13" id="KW-0326">Glycosidase</keyword>
<evidence type="ECO:0000256" key="11">
    <source>
        <dbReference type="ARBA" id="ARBA00023295"/>
    </source>
</evidence>
<evidence type="ECO:0000256" key="4">
    <source>
        <dbReference type="ARBA" id="ARBA00012755"/>
    </source>
</evidence>
<keyword evidence="6 14" id="KW-0732">Signal</keyword>
<dbReference type="Pfam" id="PF17450">
    <property type="entry name" value="Melibiase_2_C"/>
    <property type="match status" value="1"/>
</dbReference>
<gene>
    <name evidence="17" type="ORF">pdam_00011398</name>
</gene>
<reference evidence="17 18" key="1">
    <citation type="journal article" date="2018" name="Sci. Rep.">
        <title>Comparative analysis of the Pocillopora damicornis genome highlights role of immune system in coral evolution.</title>
        <authorList>
            <person name="Cunning R."/>
            <person name="Bay R.A."/>
            <person name="Gillette P."/>
            <person name="Baker A.C."/>
            <person name="Traylor-Knowles N."/>
        </authorList>
    </citation>
    <scope>NUCLEOTIDE SEQUENCE [LARGE SCALE GENOMIC DNA]</scope>
    <source>
        <strain evidence="17">RSMAS</strain>
        <tissue evidence="17">Whole animal</tissue>
    </source>
</reference>
<organism evidence="17 18">
    <name type="scientific">Pocillopora damicornis</name>
    <name type="common">Cauliflower coral</name>
    <name type="synonym">Millepora damicornis</name>
    <dbReference type="NCBI Taxonomy" id="46731"/>
    <lineage>
        <taxon>Eukaryota</taxon>
        <taxon>Metazoa</taxon>
        <taxon>Cnidaria</taxon>
        <taxon>Anthozoa</taxon>
        <taxon>Hexacorallia</taxon>
        <taxon>Scleractinia</taxon>
        <taxon>Astrocoeniina</taxon>
        <taxon>Pocilloporidae</taxon>
        <taxon>Pocillopora</taxon>
    </lineage>
</organism>
<dbReference type="EMBL" id="RCHS01004177">
    <property type="protein sequence ID" value="RMX37256.1"/>
    <property type="molecule type" value="Genomic_DNA"/>
</dbReference>
<dbReference type="Pfam" id="PF16499">
    <property type="entry name" value="Melibiase_2"/>
    <property type="match status" value="3"/>
</dbReference>
<dbReference type="PANTHER" id="PTHR11452:SF83">
    <property type="entry name" value="ALPHA-GALACTOSIDASE"/>
    <property type="match status" value="1"/>
</dbReference>
<sequence length="774" mass="86579">MPALSEAVFLCLFSTILQQVCSLNNGLAITPPMGWMSWERFRCVTDCEKDPKNCISNVGYKYICIDDCWTDMNRTKDGRLQADPKRFPNGIKKLADYVHARGLKLGIYADYGTKTCAGYPGSIHHIKKDAQTFADWGVDYLKLDGCYANPKEMDKGYPKFAKALNKTGRPIVFSCSWPAYQVFMGMKPNYKKIAKHCNLWRNYGDIQDSFQSLVDIFSWYGDNQNDMIPVAGSGNWNDPDMLIIGNFGLSYEQSKLQFALWAILASPLLMSNDLRDIDARSRGILLNTEIIAVNQDKLGKQGKRVVQNKKSFTEVWVRPLSDCGSVAVVLLSLRSDLPSDVEASFSDVGISTKSACARDLFAHQQLGMYNESFTARVNPSGVAMVKLTPICEKKKKSLKKKRGKGKEITFPNKDAVVGLDNGLALTPPMGWMDWERFRCNIDCNKDPENCISEHLIKQMADHLAEDGYRDAGYEYVSIDLHSKRLKLGMYADYGFLTCAGYPGSIDHIEQDAQTFASWEVDYLKVDGCYADPALFDVGYPKFTQALNATGRPILLSCEWPDYQSRAGIKPDYAAIARNCNTWRNYQDVQDSWNSVLGILDHFAENQDTFVAAAGPGHWNDPDMLVIGDFGLNYEQSKAQFALWSILAAPLIMSNDLRNISKEATDILLNREVIAVDQDKLGKMGRRVFAEKDLEVWSRALSDGSVAAVLFNRNAGSAQEIKADFELIGLTSKTASVRDLFAREDLGQFTNFFSAKVNPSGVVMVKLSPVKDAFF</sequence>
<keyword evidence="9" id="KW-0325">Glycoprotein</keyword>
<evidence type="ECO:0000259" key="16">
    <source>
        <dbReference type="Pfam" id="PF17801"/>
    </source>
</evidence>
<dbReference type="Gene3D" id="2.60.40.1180">
    <property type="entry name" value="Golgi alpha-mannosidase II"/>
    <property type="match status" value="2"/>
</dbReference>
<evidence type="ECO:0000313" key="18">
    <source>
        <dbReference type="Proteomes" id="UP000275408"/>
    </source>
</evidence>
<dbReference type="CDD" id="cd14792">
    <property type="entry name" value="GH27"/>
    <property type="match status" value="2"/>
</dbReference>
<evidence type="ECO:0000256" key="8">
    <source>
        <dbReference type="ARBA" id="ARBA00023157"/>
    </source>
</evidence>
<dbReference type="Pfam" id="PF17801">
    <property type="entry name" value="Melibiase_C"/>
    <property type="match status" value="1"/>
</dbReference>
<dbReference type="PRINTS" id="PR00740">
    <property type="entry name" value="GLHYDRLASE27"/>
</dbReference>
<comment type="catalytic activity">
    <reaction evidence="1">
        <text>Hydrolysis of terminal, non-reducing alpha-D-galactose residues in alpha-D-galactosides, including galactose oligosaccharides, galactomannans and galactolipids.</text>
        <dbReference type="EC" id="3.2.1.22"/>
    </reaction>
</comment>
<dbReference type="Proteomes" id="UP000275408">
    <property type="component" value="Unassembled WGS sequence"/>
</dbReference>
<dbReference type="Gene3D" id="3.20.20.70">
    <property type="entry name" value="Aldolase class I"/>
    <property type="match status" value="2"/>
</dbReference>
<accession>A0A3M6T762</accession>
<dbReference type="SUPFAM" id="SSF51445">
    <property type="entry name" value="(Trans)glycosidases"/>
    <property type="match status" value="2"/>
</dbReference>
<dbReference type="InterPro" id="IPR013785">
    <property type="entry name" value="Aldolase_TIM"/>
</dbReference>
<feature type="chain" id="PRO_5018207750" description="Alpha-galactosidase" evidence="14">
    <location>
        <begin position="23"/>
        <end position="774"/>
    </location>
</feature>
<dbReference type="GO" id="GO:0016139">
    <property type="term" value="P:glycoside catabolic process"/>
    <property type="evidence" value="ECO:0007669"/>
    <property type="project" value="TreeGrafter"/>
</dbReference>
<dbReference type="GO" id="GO:0005737">
    <property type="term" value="C:cytoplasm"/>
    <property type="evidence" value="ECO:0007669"/>
    <property type="project" value="TreeGrafter"/>
</dbReference>
<name>A0A3M6T762_POCDA</name>
<evidence type="ECO:0000256" key="2">
    <source>
        <dbReference type="ARBA" id="ARBA00004613"/>
    </source>
</evidence>
<dbReference type="InterPro" id="IPR041233">
    <property type="entry name" value="Melibiase_C"/>
</dbReference>
<dbReference type="GO" id="GO:0009311">
    <property type="term" value="P:oligosaccharide metabolic process"/>
    <property type="evidence" value="ECO:0007669"/>
    <property type="project" value="TreeGrafter"/>
</dbReference>
<keyword evidence="10" id="KW-0119">Carbohydrate metabolism</keyword>
<feature type="domain" description="Alpha galactosidase A C-terminal" evidence="15">
    <location>
        <begin position="299"/>
        <end position="381"/>
    </location>
</feature>
<evidence type="ECO:0000313" key="17">
    <source>
        <dbReference type="EMBL" id="RMX37256.1"/>
    </source>
</evidence>
<evidence type="ECO:0000256" key="13">
    <source>
        <dbReference type="RuleBase" id="RU361168"/>
    </source>
</evidence>
<dbReference type="PANTHER" id="PTHR11452">
    <property type="entry name" value="ALPHA-GALACTOSIDASE/ALPHA-N-ACETYLGALACTOSAMINIDASE"/>
    <property type="match status" value="1"/>
</dbReference>
<dbReference type="FunFam" id="3.20.20.70:FF:000197">
    <property type="entry name" value="Alpha-galactosidase"/>
    <property type="match status" value="1"/>
</dbReference>
<dbReference type="GO" id="GO:0005576">
    <property type="term" value="C:extracellular region"/>
    <property type="evidence" value="ECO:0007669"/>
    <property type="project" value="UniProtKB-SubCell"/>
</dbReference>
<comment type="caution">
    <text evidence="17">The sequence shown here is derived from an EMBL/GenBank/DDBJ whole genome shotgun (WGS) entry which is preliminary data.</text>
</comment>
<keyword evidence="8 13" id="KW-1015">Disulfide bond</keyword>
<evidence type="ECO:0000256" key="5">
    <source>
        <dbReference type="ARBA" id="ARBA00022525"/>
    </source>
</evidence>
<evidence type="ECO:0000256" key="7">
    <source>
        <dbReference type="ARBA" id="ARBA00022801"/>
    </source>
</evidence>
<comment type="subcellular location">
    <subcellularLocation>
        <location evidence="2">Secreted</location>
    </subcellularLocation>
</comment>
<evidence type="ECO:0000256" key="12">
    <source>
        <dbReference type="ARBA" id="ARBA00023326"/>
    </source>
</evidence>
<dbReference type="InterPro" id="IPR002241">
    <property type="entry name" value="Glyco_hydro_27"/>
</dbReference>
<protein>
    <recommendedName>
        <fullName evidence="4 13">Alpha-galactosidase</fullName>
        <ecNumber evidence="13">3.2.1.-</ecNumber>
    </recommendedName>
</protein>
<dbReference type="STRING" id="46731.A0A3M6T762"/>
<proteinExistence type="inferred from homology"/>
<evidence type="ECO:0000256" key="6">
    <source>
        <dbReference type="ARBA" id="ARBA00022729"/>
    </source>
</evidence>
<keyword evidence="5" id="KW-0964">Secreted</keyword>
<dbReference type="InterPro" id="IPR017853">
    <property type="entry name" value="GH"/>
</dbReference>
<dbReference type="EC" id="3.2.1.-" evidence="13"/>